<protein>
    <recommendedName>
        <fullName evidence="1">Peptidase G2 IMC autoproteolytic cleavage domain-containing protein</fullName>
    </recommendedName>
</protein>
<dbReference type="Proteomes" id="UP000478995">
    <property type="component" value="Unassembled WGS sequence"/>
</dbReference>
<comment type="caution">
    <text evidence="2">The sequence shown here is derived from an EMBL/GenBank/DDBJ whole genome shotgun (WGS) entry which is preliminary data.</text>
</comment>
<gene>
    <name evidence="2" type="ORF">FC794_05725</name>
</gene>
<evidence type="ECO:0000259" key="1">
    <source>
        <dbReference type="Pfam" id="PF11962"/>
    </source>
</evidence>
<dbReference type="Pfam" id="PF11962">
    <property type="entry name" value="Peptidase_G2"/>
    <property type="match status" value="1"/>
</dbReference>
<organism evidence="2 3">
    <name type="scientific">Clostridium botulinum</name>
    <dbReference type="NCBI Taxonomy" id="1491"/>
    <lineage>
        <taxon>Bacteria</taxon>
        <taxon>Bacillati</taxon>
        <taxon>Bacillota</taxon>
        <taxon>Clostridia</taxon>
        <taxon>Eubacteriales</taxon>
        <taxon>Clostridiaceae</taxon>
        <taxon>Clostridium</taxon>
    </lineage>
</organism>
<dbReference type="AlphaFoldDB" id="A0A6B3X7K3"/>
<feature type="domain" description="Peptidase G2 IMC autoproteolytic cleavage" evidence="1">
    <location>
        <begin position="2"/>
        <end position="150"/>
    </location>
</feature>
<evidence type="ECO:0000313" key="2">
    <source>
        <dbReference type="EMBL" id="NFG16298.1"/>
    </source>
</evidence>
<reference evidence="2 3" key="1">
    <citation type="submission" date="2019-04" db="EMBL/GenBank/DDBJ databases">
        <title>Genome sequencing of Clostridium botulinum Groups I-IV and Clostridium butyricum.</title>
        <authorList>
            <person name="Brunt J."/>
            <person name="Van Vliet A.H.M."/>
            <person name="Stringer S.C."/>
            <person name="Carter A.T."/>
            <person name="Peck M.W."/>
        </authorList>
    </citation>
    <scope>NUCLEOTIDE SEQUENCE [LARGE SCALE GENOMIC DNA]</scope>
    <source>
        <strain evidence="2 3">IFR 18/037</strain>
    </source>
</reference>
<dbReference type="Gene3D" id="4.10.80.40">
    <property type="entry name" value="succinate dehydrogenase protein domain"/>
    <property type="match status" value="1"/>
</dbReference>
<proteinExistence type="predicted"/>
<dbReference type="RefSeq" id="WP_075143129.1">
    <property type="nucleotide sequence ID" value="NZ_CP013686.1"/>
</dbReference>
<dbReference type="InterPro" id="IPR021865">
    <property type="entry name" value="Peptidase_G2"/>
</dbReference>
<sequence length="172" mass="19534">MDGKTIDCGYFVTLDGEKICKADESDDYVLGITSATPAVIANSGDLNWKDKYVTDEWGRVLYQDVLVPAVTSKDGRAILPERTESQPVLNPVWDHTREFIPRCKRPEWVAVGLLGKILVRDDGTCQVNRYCRPNKEGIATASRYGYRVMKRIGENQVLVFFDHMRLGHLKNR</sequence>
<dbReference type="Gene3D" id="2.40.300.10">
    <property type="entry name" value="Head decoration protein D"/>
    <property type="match status" value="1"/>
</dbReference>
<name>A0A6B3X7K3_CLOBO</name>
<dbReference type="EMBL" id="SWOY01000001">
    <property type="protein sequence ID" value="NFG16298.1"/>
    <property type="molecule type" value="Genomic_DNA"/>
</dbReference>
<accession>A0A6B3X7K3</accession>
<evidence type="ECO:0000313" key="3">
    <source>
        <dbReference type="Proteomes" id="UP000478995"/>
    </source>
</evidence>